<feature type="compositionally biased region" description="Basic and acidic residues" evidence="2">
    <location>
        <begin position="52"/>
        <end position="72"/>
    </location>
</feature>
<dbReference type="SUPFAM" id="SSF82771">
    <property type="entry name" value="GIY-YIG endonuclease"/>
    <property type="match status" value="1"/>
</dbReference>
<dbReference type="RefSeq" id="WP_345458215.1">
    <property type="nucleotide sequence ID" value="NZ_BAABKG010000002.1"/>
</dbReference>
<dbReference type="Gene3D" id="3.40.1440.10">
    <property type="entry name" value="GIY-YIG endonuclease"/>
    <property type="match status" value="1"/>
</dbReference>
<dbReference type="PANTHER" id="PTHR34477:SF1">
    <property type="entry name" value="UPF0213 PROTEIN YHBQ"/>
    <property type="match status" value="1"/>
</dbReference>
<reference evidence="5" key="1">
    <citation type="journal article" date="2019" name="Int. J. Syst. Evol. Microbiol.">
        <title>The Global Catalogue of Microorganisms (GCM) 10K type strain sequencing project: providing services to taxonomists for standard genome sequencing and annotation.</title>
        <authorList>
            <consortium name="The Broad Institute Genomics Platform"/>
            <consortium name="The Broad Institute Genome Sequencing Center for Infectious Disease"/>
            <person name="Wu L."/>
            <person name="Ma J."/>
        </authorList>
    </citation>
    <scope>NUCLEOTIDE SEQUENCE [LARGE SCALE GENOMIC DNA]</scope>
    <source>
        <strain evidence="5">JCM 18459</strain>
    </source>
</reference>
<gene>
    <name evidence="4" type="ORF">GCM10023340_22060</name>
</gene>
<evidence type="ECO:0000259" key="3">
    <source>
        <dbReference type="PROSITE" id="PS50164"/>
    </source>
</evidence>
<feature type="region of interest" description="Disordered" evidence="2">
    <location>
        <begin position="187"/>
        <end position="208"/>
    </location>
</feature>
<dbReference type="InterPro" id="IPR050190">
    <property type="entry name" value="UPF0213_domain"/>
</dbReference>
<comment type="caution">
    <text evidence="4">The sequence shown here is derived from an EMBL/GenBank/DDBJ whole genome shotgun (WGS) entry which is preliminary data.</text>
</comment>
<dbReference type="EMBL" id="BAABKG010000002">
    <property type="protein sequence ID" value="GAA5148331.1"/>
    <property type="molecule type" value="Genomic_DNA"/>
</dbReference>
<dbReference type="Proteomes" id="UP001500221">
    <property type="component" value="Unassembled WGS sequence"/>
</dbReference>
<keyword evidence="5" id="KW-1185">Reference proteome</keyword>
<dbReference type="PROSITE" id="PS50164">
    <property type="entry name" value="GIY_YIG"/>
    <property type="match status" value="1"/>
</dbReference>
<protein>
    <recommendedName>
        <fullName evidence="3">GIY-YIG domain-containing protein</fullName>
    </recommendedName>
</protein>
<dbReference type="Pfam" id="PF01541">
    <property type="entry name" value="GIY-YIG"/>
    <property type="match status" value="1"/>
</dbReference>
<dbReference type="InterPro" id="IPR000305">
    <property type="entry name" value="GIY-YIG_endonuc"/>
</dbReference>
<evidence type="ECO:0000313" key="4">
    <source>
        <dbReference type="EMBL" id="GAA5148331.1"/>
    </source>
</evidence>
<evidence type="ECO:0000256" key="1">
    <source>
        <dbReference type="ARBA" id="ARBA00007435"/>
    </source>
</evidence>
<proteinExistence type="inferred from homology"/>
<dbReference type="PANTHER" id="PTHR34477">
    <property type="entry name" value="UPF0213 PROTEIN YHBQ"/>
    <property type="match status" value="1"/>
</dbReference>
<comment type="similarity">
    <text evidence="1">Belongs to the UPF0213 family.</text>
</comment>
<feature type="region of interest" description="Disordered" evidence="2">
    <location>
        <begin position="1"/>
        <end position="88"/>
    </location>
</feature>
<feature type="compositionally biased region" description="Basic and acidic residues" evidence="2">
    <location>
        <begin position="1"/>
        <end position="18"/>
    </location>
</feature>
<name>A0ABP9PKV0_9ACTN</name>
<dbReference type="CDD" id="cd10456">
    <property type="entry name" value="GIY-YIG_UPF0213"/>
    <property type="match status" value="1"/>
</dbReference>
<dbReference type="InterPro" id="IPR035901">
    <property type="entry name" value="GIY-YIG_endonuc_sf"/>
</dbReference>
<sequence>MVEQAERLREAVVETPGRRRERPRARPAVSTTLAEGSLLNHRSPRPSPVVEQAERPREAVVETPERRRERDPCPQAGNGLVRRPAASGTAPRMPWTYILRCADDSYYVGSTTDLERRLWEHDEGLGSTYTRPARRRPVELVWSASYERIEDAFLYETQIQGWGRAKREALIEGRFELLPALARGHNRRPLLDDDASAAEEPEPPGEET</sequence>
<feature type="domain" description="GIY-YIG" evidence="3">
    <location>
        <begin position="92"/>
        <end position="169"/>
    </location>
</feature>
<feature type="compositionally biased region" description="Acidic residues" evidence="2">
    <location>
        <begin position="192"/>
        <end position="208"/>
    </location>
</feature>
<evidence type="ECO:0000256" key="2">
    <source>
        <dbReference type="SAM" id="MobiDB-lite"/>
    </source>
</evidence>
<evidence type="ECO:0000313" key="5">
    <source>
        <dbReference type="Proteomes" id="UP001500221"/>
    </source>
</evidence>
<organism evidence="4 5">
    <name type="scientific">Nocardioides marinquilinus</name>
    <dbReference type="NCBI Taxonomy" id="1210400"/>
    <lineage>
        <taxon>Bacteria</taxon>
        <taxon>Bacillati</taxon>
        <taxon>Actinomycetota</taxon>
        <taxon>Actinomycetes</taxon>
        <taxon>Propionibacteriales</taxon>
        <taxon>Nocardioidaceae</taxon>
        <taxon>Nocardioides</taxon>
    </lineage>
</organism>
<accession>A0ABP9PKV0</accession>